<evidence type="ECO:0000313" key="2">
    <source>
        <dbReference type="EMBL" id="QIW94500.1"/>
    </source>
</evidence>
<gene>
    <name evidence="2" type="ORF">AMS68_000018</name>
</gene>
<dbReference type="OrthoDB" id="3946508at2759"/>
<sequence length="710" mass="73049">METLKSVIGFGGNKPESGKEPVNSETGAGTATEPYDAGNQEENPPSTAAHTTKAVNETEPLNGQKGAGTASEPYDAGNQEENPSKTVSALPDHTETASPAIATTTNNVAASSVTDSNVAKPLELTEPKDGTTTTSDASKIDSVVPETQTTAIAHESTPADTVAKDSATAEKDVVDDAVAPEAKPNLAAEGSAQWSGDKDLPATTEATESAAVPVAAAAAARNAAVTSNTDTAAATTTTSTTASSGKTDAMAAKDTKEAKDPAAKSKDSTIGSASWFKNTIGRKKSKSPATAAESSKAKDTKVATVPEKEKVQENNTIAPVVPSKAVDEKPKETKAADVAPVAVPVAAAVTSKTEMKPQPAKSAVVAPAAAPKTEKKSQTVEQKSTAEPKHKKERSLSRDFKLFKNPFKRDSKAGLEEEKAEKSSKPSKSSNVPEAAAVGAVGGAAVAEHEHNKKATSAAVKDDASPATTAKPASLTAEPTAPSKTDSIAPNQLPADVPAGTAEPATDAELPPVNDARTEPAAATASSTEPVESTIPAIKTTSDDEIAPDTATSRAIDDDDIAPDQVAPYSKDPVANTDASKRSEGLTVPTINEPATDLSEDKGKSPVSARRPSHNVGRENLSAIPTAGGIRLGEKAMEERRTSQEYRRQSIAPPAATETPVAASTTTNGDKQLSESPAEKRQPVEEKKTTTTGLKRRASMFDKLKAKLKA</sequence>
<feature type="compositionally biased region" description="Basic and acidic residues" evidence="1">
    <location>
        <begin position="677"/>
        <end position="689"/>
    </location>
</feature>
<feature type="compositionally biased region" description="Low complexity" evidence="1">
    <location>
        <begin position="426"/>
        <end position="446"/>
    </location>
</feature>
<dbReference type="EMBL" id="CP051139">
    <property type="protein sequence ID" value="QIW94500.1"/>
    <property type="molecule type" value="Genomic_DNA"/>
</dbReference>
<feature type="compositionally biased region" description="Low complexity" evidence="1">
    <location>
        <begin position="652"/>
        <end position="667"/>
    </location>
</feature>
<feature type="compositionally biased region" description="Basic and acidic residues" evidence="1">
    <location>
        <begin position="372"/>
        <end position="424"/>
    </location>
</feature>
<proteinExistence type="predicted"/>
<keyword evidence="3" id="KW-1185">Reference proteome</keyword>
<feature type="compositionally biased region" description="Low complexity" evidence="1">
    <location>
        <begin position="519"/>
        <end position="534"/>
    </location>
</feature>
<feature type="compositionally biased region" description="Polar residues" evidence="1">
    <location>
        <begin position="40"/>
        <end position="61"/>
    </location>
</feature>
<feature type="compositionally biased region" description="Polar residues" evidence="1">
    <location>
        <begin position="101"/>
        <end position="117"/>
    </location>
</feature>
<dbReference type="Proteomes" id="UP000503462">
    <property type="component" value="Chromosome 1"/>
</dbReference>
<feature type="compositionally biased region" description="Basic and acidic residues" evidence="1">
    <location>
        <begin position="251"/>
        <end position="267"/>
    </location>
</feature>
<protein>
    <submittedName>
        <fullName evidence="2">Uncharacterized protein</fullName>
    </submittedName>
</protein>
<evidence type="ECO:0000256" key="1">
    <source>
        <dbReference type="SAM" id="MobiDB-lite"/>
    </source>
</evidence>
<feature type="compositionally biased region" description="Basic and acidic residues" evidence="1">
    <location>
        <begin position="295"/>
        <end position="312"/>
    </location>
</feature>
<feature type="compositionally biased region" description="Basic and acidic residues" evidence="1">
    <location>
        <begin position="632"/>
        <end position="648"/>
    </location>
</feature>
<evidence type="ECO:0000313" key="3">
    <source>
        <dbReference type="Proteomes" id="UP000503462"/>
    </source>
</evidence>
<feature type="compositionally biased region" description="Basic and acidic residues" evidence="1">
    <location>
        <begin position="699"/>
        <end position="710"/>
    </location>
</feature>
<feature type="compositionally biased region" description="Low complexity" evidence="1">
    <location>
        <begin position="201"/>
        <end position="249"/>
    </location>
</feature>
<dbReference type="AlphaFoldDB" id="A0A6H0XIP2"/>
<feature type="region of interest" description="Disordered" evidence="1">
    <location>
        <begin position="1"/>
        <end position="336"/>
    </location>
</feature>
<reference evidence="2 3" key="1">
    <citation type="journal article" date="2016" name="Sci. Rep.">
        <title>Peltaster fructicola genome reveals evolution from an invasive phytopathogen to an ectophytic parasite.</title>
        <authorList>
            <person name="Xu C."/>
            <person name="Chen H."/>
            <person name="Gleason M.L."/>
            <person name="Xu J.R."/>
            <person name="Liu H."/>
            <person name="Zhang R."/>
            <person name="Sun G."/>
        </authorList>
    </citation>
    <scope>NUCLEOTIDE SEQUENCE [LARGE SCALE GENOMIC DNA]</scope>
    <source>
        <strain evidence="2 3">LNHT1506</strain>
    </source>
</reference>
<feature type="region of interest" description="Disordered" evidence="1">
    <location>
        <begin position="350"/>
        <end position="710"/>
    </location>
</feature>
<name>A0A6H0XIP2_9PEZI</name>
<accession>A0A6H0XIP2</accession>
<feature type="compositionally biased region" description="Polar residues" evidence="1">
    <location>
        <begin position="268"/>
        <end position="277"/>
    </location>
</feature>
<feature type="compositionally biased region" description="Basic and acidic residues" evidence="1">
    <location>
        <begin position="325"/>
        <end position="335"/>
    </location>
</feature>
<feature type="compositionally biased region" description="Low complexity" evidence="1">
    <location>
        <begin position="356"/>
        <end position="371"/>
    </location>
</feature>
<organism evidence="2 3">
    <name type="scientific">Peltaster fructicola</name>
    <dbReference type="NCBI Taxonomy" id="286661"/>
    <lineage>
        <taxon>Eukaryota</taxon>
        <taxon>Fungi</taxon>
        <taxon>Dikarya</taxon>
        <taxon>Ascomycota</taxon>
        <taxon>Pezizomycotina</taxon>
        <taxon>Dothideomycetes</taxon>
        <taxon>Dothideomycetes incertae sedis</taxon>
        <taxon>Peltaster</taxon>
    </lineage>
</organism>